<dbReference type="SUPFAM" id="SSF54786">
    <property type="entry name" value="YcfA/nrd intein domain"/>
    <property type="match status" value="1"/>
</dbReference>
<dbReference type="Gene3D" id="3.30.920.30">
    <property type="entry name" value="Hypothetical protein"/>
    <property type="match status" value="1"/>
</dbReference>
<evidence type="ECO:0000313" key="9">
    <source>
        <dbReference type="Proteomes" id="UP000230088"/>
    </source>
</evidence>
<evidence type="ECO:0000256" key="3">
    <source>
        <dbReference type="ARBA" id="ARBA00022722"/>
    </source>
</evidence>
<comment type="similarity">
    <text evidence="1">Belongs to the HicA mRNA interferase family.</text>
</comment>
<keyword evidence="3" id="KW-0540">Nuclease</keyword>
<dbReference type="GO" id="GO:0016787">
    <property type="term" value="F:hydrolase activity"/>
    <property type="evidence" value="ECO:0007669"/>
    <property type="project" value="UniProtKB-KW"/>
</dbReference>
<evidence type="ECO:0000256" key="5">
    <source>
        <dbReference type="ARBA" id="ARBA00022801"/>
    </source>
</evidence>
<keyword evidence="5" id="KW-0378">Hydrolase</keyword>
<evidence type="ECO:0000256" key="6">
    <source>
        <dbReference type="ARBA" id="ARBA00022884"/>
    </source>
</evidence>
<organism evidence="8 9">
    <name type="scientific">Candidatus Nealsonbacteria bacterium CG08_land_8_20_14_0_20_38_20</name>
    <dbReference type="NCBI Taxonomy" id="1974705"/>
    <lineage>
        <taxon>Bacteria</taxon>
        <taxon>Candidatus Nealsoniibacteriota</taxon>
    </lineage>
</organism>
<sequence length="75" mass="8625">MPKFPALTDRQVIKKFRKAGFRFYKSAKGSHEMWVRDIDGKIAVVPRHPGKIIKRKTLKDIIEAAGLSIEEFSKL</sequence>
<proteinExistence type="inferred from homology"/>
<keyword evidence="2" id="KW-1277">Toxin-antitoxin system</keyword>
<evidence type="ECO:0000256" key="4">
    <source>
        <dbReference type="ARBA" id="ARBA00022759"/>
    </source>
</evidence>
<dbReference type="EMBL" id="PEYD01000037">
    <property type="protein sequence ID" value="PIS39451.1"/>
    <property type="molecule type" value="Genomic_DNA"/>
</dbReference>
<evidence type="ECO:0000256" key="1">
    <source>
        <dbReference type="ARBA" id="ARBA00006620"/>
    </source>
</evidence>
<keyword evidence="7" id="KW-0346">Stress response</keyword>
<evidence type="ECO:0000256" key="7">
    <source>
        <dbReference type="ARBA" id="ARBA00023016"/>
    </source>
</evidence>
<protein>
    <submittedName>
        <fullName evidence="8">Addiction module toxin, HicA family</fullName>
    </submittedName>
</protein>
<accession>A0A2H0YLS1</accession>
<dbReference type="GO" id="GO:0004519">
    <property type="term" value="F:endonuclease activity"/>
    <property type="evidence" value="ECO:0007669"/>
    <property type="project" value="UniProtKB-KW"/>
</dbReference>
<dbReference type="GO" id="GO:0003729">
    <property type="term" value="F:mRNA binding"/>
    <property type="evidence" value="ECO:0007669"/>
    <property type="project" value="InterPro"/>
</dbReference>
<reference evidence="9" key="1">
    <citation type="submission" date="2017-09" db="EMBL/GenBank/DDBJ databases">
        <title>Depth-based differentiation of microbial function through sediment-hosted aquifers and enrichment of novel symbionts in the deep terrestrial subsurface.</title>
        <authorList>
            <person name="Probst A.J."/>
            <person name="Ladd B."/>
            <person name="Jarett J.K."/>
            <person name="Geller-Mcgrath D.E."/>
            <person name="Sieber C.M.K."/>
            <person name="Emerson J.B."/>
            <person name="Anantharaman K."/>
            <person name="Thomas B.C."/>
            <person name="Malmstrom R."/>
            <person name="Stieglmeier M."/>
            <person name="Klingl A."/>
            <person name="Woyke T."/>
            <person name="Ryan C.M."/>
            <person name="Banfield J.F."/>
        </authorList>
    </citation>
    <scope>NUCLEOTIDE SEQUENCE [LARGE SCALE GENOMIC DNA]</scope>
</reference>
<gene>
    <name evidence="8" type="ORF">COT33_01905</name>
</gene>
<dbReference type="AlphaFoldDB" id="A0A2H0YLS1"/>
<evidence type="ECO:0000256" key="2">
    <source>
        <dbReference type="ARBA" id="ARBA00022649"/>
    </source>
</evidence>
<keyword evidence="4" id="KW-0255">Endonuclease</keyword>
<dbReference type="InterPro" id="IPR012933">
    <property type="entry name" value="HicA_mRNA_interferase"/>
</dbReference>
<dbReference type="InterPro" id="IPR038570">
    <property type="entry name" value="HicA_sf"/>
</dbReference>
<comment type="caution">
    <text evidence="8">The sequence shown here is derived from an EMBL/GenBank/DDBJ whole genome shotgun (WGS) entry which is preliminary data.</text>
</comment>
<evidence type="ECO:0000313" key="8">
    <source>
        <dbReference type="EMBL" id="PIS39451.1"/>
    </source>
</evidence>
<dbReference type="Pfam" id="PF07927">
    <property type="entry name" value="HicA_toxin"/>
    <property type="match status" value="1"/>
</dbReference>
<name>A0A2H0YLS1_9BACT</name>
<keyword evidence="6" id="KW-0694">RNA-binding</keyword>
<dbReference type="Proteomes" id="UP000230088">
    <property type="component" value="Unassembled WGS sequence"/>
</dbReference>